<sequence length="39" mass="4755">DYNKYNYCVMCRYQYPKFINRCAECGQKLRKVGRGKKND</sequence>
<proteinExistence type="predicted"/>
<protein>
    <submittedName>
        <fullName evidence="1">Uncharacterized protein</fullName>
    </submittedName>
</protein>
<name>X1A5P6_9ZZZZ</name>
<feature type="non-terminal residue" evidence="1">
    <location>
        <position position="1"/>
    </location>
</feature>
<comment type="caution">
    <text evidence="1">The sequence shown here is derived from an EMBL/GenBank/DDBJ whole genome shotgun (WGS) entry which is preliminary data.</text>
</comment>
<dbReference type="EMBL" id="BART01012111">
    <property type="protein sequence ID" value="GAG77064.1"/>
    <property type="molecule type" value="Genomic_DNA"/>
</dbReference>
<dbReference type="AlphaFoldDB" id="X1A5P6"/>
<gene>
    <name evidence="1" type="ORF">S01H4_25450</name>
</gene>
<organism evidence="1">
    <name type="scientific">marine sediment metagenome</name>
    <dbReference type="NCBI Taxonomy" id="412755"/>
    <lineage>
        <taxon>unclassified sequences</taxon>
        <taxon>metagenomes</taxon>
        <taxon>ecological metagenomes</taxon>
    </lineage>
</organism>
<evidence type="ECO:0000313" key="1">
    <source>
        <dbReference type="EMBL" id="GAG77064.1"/>
    </source>
</evidence>
<reference evidence="1" key="1">
    <citation type="journal article" date="2014" name="Front. Microbiol.">
        <title>High frequency of phylogenetically diverse reductive dehalogenase-homologous genes in deep subseafloor sedimentary metagenomes.</title>
        <authorList>
            <person name="Kawai M."/>
            <person name="Futagami T."/>
            <person name="Toyoda A."/>
            <person name="Takaki Y."/>
            <person name="Nishi S."/>
            <person name="Hori S."/>
            <person name="Arai W."/>
            <person name="Tsubouchi T."/>
            <person name="Morono Y."/>
            <person name="Uchiyama I."/>
            <person name="Ito T."/>
            <person name="Fujiyama A."/>
            <person name="Inagaki F."/>
            <person name="Takami H."/>
        </authorList>
    </citation>
    <scope>NUCLEOTIDE SEQUENCE</scope>
    <source>
        <strain evidence="1">Expedition CK06-06</strain>
    </source>
</reference>
<accession>X1A5P6</accession>